<evidence type="ECO:0000313" key="4">
    <source>
        <dbReference type="Proteomes" id="UP000231179"/>
    </source>
</evidence>
<accession>A0A1Y0L116</accession>
<organism evidence="3 4">
    <name type="scientific">Spiroplasma clarkii</name>
    <dbReference type="NCBI Taxonomy" id="2139"/>
    <lineage>
        <taxon>Bacteria</taxon>
        <taxon>Bacillati</taxon>
        <taxon>Mycoplasmatota</taxon>
        <taxon>Mollicutes</taxon>
        <taxon>Entomoplasmatales</taxon>
        <taxon>Spiroplasmataceae</taxon>
        <taxon>Spiroplasma</taxon>
    </lineage>
</organism>
<evidence type="ECO:0000256" key="2">
    <source>
        <dbReference type="ARBA" id="ARBA00023235"/>
    </source>
</evidence>
<dbReference type="RefSeq" id="WP_100254631.1">
    <property type="nucleotide sequence ID" value="NZ_CP015819.1"/>
</dbReference>
<dbReference type="NCBIfam" id="NF004076">
    <property type="entry name" value="PRK05581.1-4"/>
    <property type="match status" value="1"/>
</dbReference>
<evidence type="ECO:0000313" key="3">
    <source>
        <dbReference type="EMBL" id="ATX71092.1"/>
    </source>
</evidence>
<dbReference type="GO" id="GO:0005975">
    <property type="term" value="P:carbohydrate metabolic process"/>
    <property type="evidence" value="ECO:0007669"/>
    <property type="project" value="InterPro"/>
</dbReference>
<dbReference type="OrthoDB" id="1645589at2"/>
<keyword evidence="1" id="KW-0479">Metal-binding</keyword>
<keyword evidence="4" id="KW-1185">Reference proteome</keyword>
<dbReference type="PANTHER" id="PTHR11749">
    <property type="entry name" value="RIBULOSE-5-PHOSPHATE-3-EPIMERASE"/>
    <property type="match status" value="1"/>
</dbReference>
<reference evidence="3 4" key="1">
    <citation type="submission" date="2017-11" db="EMBL/GenBank/DDBJ databases">
        <title>Complete genome sequence of Spiroplasma clarkii CN-5 (DSM 19994).</title>
        <authorList>
            <person name="Tsai Y.-M."/>
            <person name="Chang A."/>
            <person name="Lo W.-S."/>
            <person name="Kuo C.-H."/>
        </authorList>
    </citation>
    <scope>NUCLEOTIDE SEQUENCE [LARGE SCALE GENOMIC DNA]</scope>
    <source>
        <strain evidence="3 4">CN-5</strain>
    </source>
</reference>
<name>A0A1Y0L116_9MOLU</name>
<gene>
    <name evidence="3" type="primary">rpe</name>
    <name evidence="3" type="ORF">SCLAR_v1c07770</name>
</gene>
<keyword evidence="2" id="KW-0413">Isomerase</keyword>
<protein>
    <submittedName>
        <fullName evidence="3">Ribulose-phosphate 3-epimerase</fullName>
    </submittedName>
</protein>
<dbReference type="InterPro" id="IPR011060">
    <property type="entry name" value="RibuloseP-bd_barrel"/>
</dbReference>
<evidence type="ECO:0000256" key="1">
    <source>
        <dbReference type="ARBA" id="ARBA00022723"/>
    </source>
</evidence>
<proteinExistence type="predicted"/>
<dbReference type="SUPFAM" id="SSF51366">
    <property type="entry name" value="Ribulose-phoshate binding barrel"/>
    <property type="match status" value="1"/>
</dbReference>
<dbReference type="InterPro" id="IPR013785">
    <property type="entry name" value="Aldolase_TIM"/>
</dbReference>
<dbReference type="Proteomes" id="UP000231179">
    <property type="component" value="Chromosome"/>
</dbReference>
<dbReference type="Pfam" id="PF00834">
    <property type="entry name" value="Ribul_P_3_epim"/>
    <property type="match status" value="1"/>
</dbReference>
<sequence>MQKEFKITPSIMTCDVLAMRTEIKKLIKAGITHIHFDLMDGHFVNNLGLSIENLISIKKEFPELVIDAHCMINNLEKLIEQICIADYITFHLDSQQSLTTKELIEKIKTSGCKVGLGIDLATNLDQLDDLLSEVDLLTIMSIKPGFAGQEFEEKTWTTIKKIKQKIAKQNLKIKLQIDGGVRWSNINDLIAMKLDFIVVGSLLFKSSDYQKTLNEIYKN</sequence>
<dbReference type="InterPro" id="IPR000056">
    <property type="entry name" value="Ribul_P_3_epim-like"/>
</dbReference>
<dbReference type="CDD" id="cd00429">
    <property type="entry name" value="RPE"/>
    <property type="match status" value="1"/>
</dbReference>
<dbReference type="GO" id="GO:0046872">
    <property type="term" value="F:metal ion binding"/>
    <property type="evidence" value="ECO:0007669"/>
    <property type="project" value="UniProtKB-KW"/>
</dbReference>
<dbReference type="Gene3D" id="3.20.20.70">
    <property type="entry name" value="Aldolase class I"/>
    <property type="match status" value="1"/>
</dbReference>
<dbReference type="AlphaFoldDB" id="A0A1Y0L116"/>
<dbReference type="EMBL" id="CP024870">
    <property type="protein sequence ID" value="ATX71092.1"/>
    <property type="molecule type" value="Genomic_DNA"/>
</dbReference>
<dbReference type="KEGG" id="scla:SCLARK_001141"/>
<dbReference type="GO" id="GO:0016857">
    <property type="term" value="F:racemase and epimerase activity, acting on carbohydrates and derivatives"/>
    <property type="evidence" value="ECO:0007669"/>
    <property type="project" value="InterPro"/>
</dbReference>